<accession>A0A517U504</accession>
<dbReference type="Proteomes" id="UP000317909">
    <property type="component" value="Chromosome"/>
</dbReference>
<keyword evidence="3" id="KW-1185">Reference proteome</keyword>
<evidence type="ECO:0000313" key="2">
    <source>
        <dbReference type="EMBL" id="QDT75693.1"/>
    </source>
</evidence>
<name>A0A517U504_9BACT</name>
<dbReference type="EMBL" id="CP036339">
    <property type="protein sequence ID" value="QDT75693.1"/>
    <property type="molecule type" value="Genomic_DNA"/>
</dbReference>
<feature type="transmembrane region" description="Helical" evidence="1">
    <location>
        <begin position="14"/>
        <end position="33"/>
    </location>
</feature>
<dbReference type="KEGG" id="llh:I41_49350"/>
<organism evidence="2 3">
    <name type="scientific">Lacipirellula limnantheis</name>
    <dbReference type="NCBI Taxonomy" id="2528024"/>
    <lineage>
        <taxon>Bacteria</taxon>
        <taxon>Pseudomonadati</taxon>
        <taxon>Planctomycetota</taxon>
        <taxon>Planctomycetia</taxon>
        <taxon>Pirellulales</taxon>
        <taxon>Lacipirellulaceae</taxon>
        <taxon>Lacipirellula</taxon>
    </lineage>
</organism>
<reference evidence="2 3" key="1">
    <citation type="submission" date="2019-02" db="EMBL/GenBank/DDBJ databases">
        <title>Deep-cultivation of Planctomycetes and their phenomic and genomic characterization uncovers novel biology.</title>
        <authorList>
            <person name="Wiegand S."/>
            <person name="Jogler M."/>
            <person name="Boedeker C."/>
            <person name="Pinto D."/>
            <person name="Vollmers J."/>
            <person name="Rivas-Marin E."/>
            <person name="Kohn T."/>
            <person name="Peeters S.H."/>
            <person name="Heuer A."/>
            <person name="Rast P."/>
            <person name="Oberbeckmann S."/>
            <person name="Bunk B."/>
            <person name="Jeske O."/>
            <person name="Meyerdierks A."/>
            <person name="Storesund J.E."/>
            <person name="Kallscheuer N."/>
            <person name="Luecker S."/>
            <person name="Lage O.M."/>
            <person name="Pohl T."/>
            <person name="Merkel B.J."/>
            <person name="Hornburger P."/>
            <person name="Mueller R.-W."/>
            <person name="Bruemmer F."/>
            <person name="Labrenz M."/>
            <person name="Spormann A.M."/>
            <person name="Op den Camp H."/>
            <person name="Overmann J."/>
            <person name="Amann R."/>
            <person name="Jetten M.S.M."/>
            <person name="Mascher T."/>
            <person name="Medema M.H."/>
            <person name="Devos D.P."/>
            <person name="Kaster A.-K."/>
            <person name="Ovreas L."/>
            <person name="Rohde M."/>
            <person name="Galperin M.Y."/>
            <person name="Jogler C."/>
        </authorList>
    </citation>
    <scope>NUCLEOTIDE SEQUENCE [LARGE SCALE GENOMIC DNA]</scope>
    <source>
        <strain evidence="2 3">I41</strain>
    </source>
</reference>
<keyword evidence="1" id="KW-0472">Membrane</keyword>
<gene>
    <name evidence="2" type="ORF">I41_49350</name>
</gene>
<keyword evidence="1" id="KW-1133">Transmembrane helix</keyword>
<protein>
    <submittedName>
        <fullName evidence="2">Uncharacterized protein</fullName>
    </submittedName>
</protein>
<dbReference type="AlphaFoldDB" id="A0A517U504"/>
<evidence type="ECO:0000313" key="3">
    <source>
        <dbReference type="Proteomes" id="UP000317909"/>
    </source>
</evidence>
<evidence type="ECO:0000256" key="1">
    <source>
        <dbReference type="SAM" id="Phobius"/>
    </source>
</evidence>
<sequence length="50" mass="5845">MVVWNVQHAAFRAILWRLFAIGVLLAPFVSVLIDHFDLFGTRQVWLHPSR</sequence>
<proteinExistence type="predicted"/>
<keyword evidence="1" id="KW-0812">Transmembrane</keyword>